<dbReference type="AlphaFoldDB" id="A0A6F8YY79"/>
<feature type="domain" description="Transcription regulator PadR N-terminal" evidence="1">
    <location>
        <begin position="7"/>
        <end position="80"/>
    </location>
</feature>
<organism evidence="2 3">
    <name type="scientific">Phytohabitans suffuscus</name>
    <dbReference type="NCBI Taxonomy" id="624315"/>
    <lineage>
        <taxon>Bacteria</taxon>
        <taxon>Bacillati</taxon>
        <taxon>Actinomycetota</taxon>
        <taxon>Actinomycetes</taxon>
        <taxon>Micromonosporales</taxon>
        <taxon>Micromonosporaceae</taxon>
    </lineage>
</organism>
<dbReference type="Proteomes" id="UP000503011">
    <property type="component" value="Chromosome"/>
</dbReference>
<dbReference type="EMBL" id="AP022871">
    <property type="protein sequence ID" value="BCB90953.1"/>
    <property type="molecule type" value="Genomic_DNA"/>
</dbReference>
<dbReference type="PANTHER" id="PTHR43252">
    <property type="entry name" value="TRANSCRIPTIONAL REGULATOR YQJI"/>
    <property type="match status" value="1"/>
</dbReference>
<gene>
    <name evidence="2" type="ORF">Psuf_082660</name>
</gene>
<reference evidence="2 3" key="2">
    <citation type="submission" date="2020-03" db="EMBL/GenBank/DDBJ databases">
        <authorList>
            <person name="Ichikawa N."/>
            <person name="Kimura A."/>
            <person name="Kitahashi Y."/>
            <person name="Uohara A."/>
        </authorList>
    </citation>
    <scope>NUCLEOTIDE SEQUENCE [LARGE SCALE GENOMIC DNA]</scope>
    <source>
        <strain evidence="2 3">NBRC 105367</strain>
    </source>
</reference>
<dbReference type="InterPro" id="IPR005149">
    <property type="entry name" value="Tscrpt_reg_PadR_N"/>
</dbReference>
<dbReference type="InterPro" id="IPR036388">
    <property type="entry name" value="WH-like_DNA-bd_sf"/>
</dbReference>
<name>A0A6F8YY79_9ACTN</name>
<dbReference type="Pfam" id="PF03551">
    <property type="entry name" value="PadR"/>
    <property type="match status" value="1"/>
</dbReference>
<reference evidence="2 3" key="1">
    <citation type="submission" date="2020-03" db="EMBL/GenBank/DDBJ databases">
        <title>Whole genome shotgun sequence of Phytohabitans suffuscus NBRC 105367.</title>
        <authorList>
            <person name="Komaki H."/>
            <person name="Tamura T."/>
        </authorList>
    </citation>
    <scope>NUCLEOTIDE SEQUENCE [LARGE SCALE GENOMIC DNA]</scope>
    <source>
        <strain evidence="2 3">NBRC 105367</strain>
    </source>
</reference>
<evidence type="ECO:0000313" key="3">
    <source>
        <dbReference type="Proteomes" id="UP000503011"/>
    </source>
</evidence>
<accession>A0A6F8YY79</accession>
<dbReference type="InterPro" id="IPR036390">
    <property type="entry name" value="WH_DNA-bd_sf"/>
</dbReference>
<dbReference type="PANTHER" id="PTHR43252:SF6">
    <property type="entry name" value="NEGATIVE TRANSCRIPTION REGULATOR PADR"/>
    <property type="match status" value="1"/>
</dbReference>
<keyword evidence="3" id="KW-1185">Reference proteome</keyword>
<evidence type="ECO:0000259" key="1">
    <source>
        <dbReference type="Pfam" id="PF03551"/>
    </source>
</evidence>
<proteinExistence type="predicted"/>
<dbReference type="KEGG" id="psuu:Psuf_082660"/>
<dbReference type="Gene3D" id="1.10.10.10">
    <property type="entry name" value="Winged helix-like DNA-binding domain superfamily/Winged helix DNA-binding domain"/>
    <property type="match status" value="1"/>
</dbReference>
<protein>
    <submittedName>
        <fullName evidence="2">PadR family transcriptional regulator</fullName>
    </submittedName>
</protein>
<dbReference type="RefSeq" id="WP_173163512.1">
    <property type="nucleotide sequence ID" value="NZ_AP022871.1"/>
</dbReference>
<dbReference type="SUPFAM" id="SSF46785">
    <property type="entry name" value="Winged helix' DNA-binding domain"/>
    <property type="match status" value="1"/>
</dbReference>
<sequence>MTVLYALLGLLEEGDRHGYDLKQSYDRRFGASRPVRFGQVYRTLAQLHRDGLVEVAGVEAGAGPERKRYSITAEGVTDLERWLSEPEDPQPHLQAVLFQKVVLALLSGRSAEAFLDAQRDRLFAAMRDITAARREASPQDSLLADYQLFHIEADLRWIDHAAGRLGALEREIRL</sequence>
<evidence type="ECO:0000313" key="2">
    <source>
        <dbReference type="EMBL" id="BCB90953.1"/>
    </source>
</evidence>